<dbReference type="InterPro" id="IPR011006">
    <property type="entry name" value="CheY-like_superfamily"/>
</dbReference>
<comment type="caution">
    <text evidence="12">The sequence shown here is derived from an EMBL/GenBank/DDBJ whole genome shotgun (WGS) entry which is preliminary data.</text>
</comment>
<protein>
    <submittedName>
        <fullName evidence="12">Response regulator</fullName>
    </submittedName>
</protein>
<dbReference type="Gene3D" id="3.40.50.2300">
    <property type="match status" value="1"/>
</dbReference>
<keyword evidence="3 8" id="KW-0597">Phosphoprotein</keyword>
<keyword evidence="7" id="KW-0804">Transcription</keyword>
<dbReference type="EMBL" id="JAJLJH010000007">
    <property type="protein sequence ID" value="MCK9688034.1"/>
    <property type="molecule type" value="Genomic_DNA"/>
</dbReference>
<name>A0A9X1YKL1_9BURK</name>
<dbReference type="GO" id="GO:0000156">
    <property type="term" value="F:phosphorelay response regulator activity"/>
    <property type="evidence" value="ECO:0007669"/>
    <property type="project" value="TreeGrafter"/>
</dbReference>
<dbReference type="FunFam" id="3.40.50.2300:FF:000021">
    <property type="entry name" value="Two-component system response regulator KdpE"/>
    <property type="match status" value="1"/>
</dbReference>
<dbReference type="RefSeq" id="WP_275684293.1">
    <property type="nucleotide sequence ID" value="NZ_JAJLJH010000007.1"/>
</dbReference>
<organism evidence="12 13">
    <name type="scientific">Scleromatobacter humisilvae</name>
    <dbReference type="NCBI Taxonomy" id="2897159"/>
    <lineage>
        <taxon>Bacteria</taxon>
        <taxon>Pseudomonadati</taxon>
        <taxon>Pseudomonadota</taxon>
        <taxon>Betaproteobacteria</taxon>
        <taxon>Burkholderiales</taxon>
        <taxon>Sphaerotilaceae</taxon>
        <taxon>Scleromatobacter</taxon>
    </lineage>
</organism>
<evidence type="ECO:0000256" key="3">
    <source>
        <dbReference type="ARBA" id="ARBA00022553"/>
    </source>
</evidence>
<evidence type="ECO:0000256" key="7">
    <source>
        <dbReference type="ARBA" id="ARBA00023163"/>
    </source>
</evidence>
<evidence type="ECO:0000256" key="4">
    <source>
        <dbReference type="ARBA" id="ARBA00023012"/>
    </source>
</evidence>
<dbReference type="PANTHER" id="PTHR48111:SF50">
    <property type="entry name" value="KDP OPERON TRANSCRIPTIONAL REGULATORY PROTEIN KDPE"/>
    <property type="match status" value="1"/>
</dbReference>
<keyword evidence="13" id="KW-1185">Reference proteome</keyword>
<keyword evidence="6 9" id="KW-0238">DNA-binding</keyword>
<evidence type="ECO:0000259" key="11">
    <source>
        <dbReference type="PROSITE" id="PS51755"/>
    </source>
</evidence>
<dbReference type="GO" id="GO:0000987">
    <property type="term" value="F:cis-regulatory region sequence-specific DNA binding"/>
    <property type="evidence" value="ECO:0007669"/>
    <property type="project" value="UniProtKB-ARBA"/>
</dbReference>
<dbReference type="InterPro" id="IPR036388">
    <property type="entry name" value="WH-like_DNA-bd_sf"/>
</dbReference>
<dbReference type="InterPro" id="IPR001789">
    <property type="entry name" value="Sig_transdc_resp-reg_receiver"/>
</dbReference>
<comment type="subcellular location">
    <subcellularLocation>
        <location evidence="1">Cytoplasm</location>
    </subcellularLocation>
</comment>
<evidence type="ECO:0000259" key="10">
    <source>
        <dbReference type="PROSITE" id="PS50110"/>
    </source>
</evidence>
<dbReference type="PROSITE" id="PS51755">
    <property type="entry name" value="OMPR_PHOB"/>
    <property type="match status" value="1"/>
</dbReference>
<dbReference type="Pfam" id="PF00486">
    <property type="entry name" value="Trans_reg_C"/>
    <property type="match status" value="1"/>
</dbReference>
<dbReference type="CDD" id="cd00383">
    <property type="entry name" value="trans_reg_C"/>
    <property type="match status" value="1"/>
</dbReference>
<dbReference type="GO" id="GO:0005829">
    <property type="term" value="C:cytosol"/>
    <property type="evidence" value="ECO:0007669"/>
    <property type="project" value="TreeGrafter"/>
</dbReference>
<gene>
    <name evidence="12" type="ORF">LPC04_20210</name>
</gene>
<reference evidence="12" key="1">
    <citation type="submission" date="2021-11" db="EMBL/GenBank/DDBJ databases">
        <title>BS-T2-15 a new species belonging to the Comamonadaceae family isolated from the soil of a French oak forest.</title>
        <authorList>
            <person name="Mieszkin S."/>
            <person name="Alain K."/>
        </authorList>
    </citation>
    <scope>NUCLEOTIDE SEQUENCE</scope>
    <source>
        <strain evidence="12">BS-T2-15</strain>
    </source>
</reference>
<dbReference type="Pfam" id="PF00072">
    <property type="entry name" value="Response_reg"/>
    <property type="match status" value="1"/>
</dbReference>
<feature type="domain" description="Response regulatory" evidence="10">
    <location>
        <begin position="7"/>
        <end position="120"/>
    </location>
</feature>
<evidence type="ECO:0000256" key="6">
    <source>
        <dbReference type="ARBA" id="ARBA00023125"/>
    </source>
</evidence>
<dbReference type="PROSITE" id="PS50110">
    <property type="entry name" value="RESPONSE_REGULATORY"/>
    <property type="match status" value="1"/>
</dbReference>
<dbReference type="Proteomes" id="UP001139353">
    <property type="component" value="Unassembled WGS sequence"/>
</dbReference>
<evidence type="ECO:0000256" key="8">
    <source>
        <dbReference type="PROSITE-ProRule" id="PRU00169"/>
    </source>
</evidence>
<keyword evidence="5" id="KW-0805">Transcription regulation</keyword>
<evidence type="ECO:0000256" key="9">
    <source>
        <dbReference type="PROSITE-ProRule" id="PRU01091"/>
    </source>
</evidence>
<accession>A0A9X1YKL1</accession>
<dbReference type="CDD" id="cd17620">
    <property type="entry name" value="REC_OmpR_KdpE-like"/>
    <property type="match status" value="1"/>
</dbReference>
<keyword evidence="4" id="KW-0902">Two-component regulatory system</keyword>
<evidence type="ECO:0000256" key="2">
    <source>
        <dbReference type="ARBA" id="ARBA00022490"/>
    </source>
</evidence>
<dbReference type="SMART" id="SM00862">
    <property type="entry name" value="Trans_reg_C"/>
    <property type="match status" value="1"/>
</dbReference>
<dbReference type="InterPro" id="IPR039420">
    <property type="entry name" value="WalR-like"/>
</dbReference>
<dbReference type="Gene3D" id="1.10.10.10">
    <property type="entry name" value="Winged helix-like DNA-binding domain superfamily/Winged helix DNA-binding domain"/>
    <property type="match status" value="1"/>
</dbReference>
<keyword evidence="2" id="KW-0963">Cytoplasm</keyword>
<dbReference type="SMART" id="SM00448">
    <property type="entry name" value="REC"/>
    <property type="match status" value="1"/>
</dbReference>
<dbReference type="InterPro" id="IPR001867">
    <property type="entry name" value="OmpR/PhoB-type_DNA-bd"/>
</dbReference>
<dbReference type="GO" id="GO:0032993">
    <property type="term" value="C:protein-DNA complex"/>
    <property type="evidence" value="ECO:0007669"/>
    <property type="project" value="TreeGrafter"/>
</dbReference>
<dbReference type="GO" id="GO:0042802">
    <property type="term" value="F:identical protein binding"/>
    <property type="evidence" value="ECO:0007669"/>
    <property type="project" value="UniProtKB-ARBA"/>
</dbReference>
<sequence length="230" mass="25523">MSEAVQRVLVVEDEADIRRFVRMSLAAEGFDVVEADGVQRGLIEAGTRRVDLVVLDLGLPDGDGVDLLRDLRAWSDMPVLVLSARTTEDDKIAALDAGADDYLVKPFGARELLARVRAQLRRRSRTGADGAAAIEFGDVRIDLVHRSVEKAGQPVHLTPIQYRLLVHLASYPNCVRTHRQLLHAVWGASHGEDTPYLRVYMGQLRKKVETDPSQPQHLLTEAGVGYRFVP</sequence>
<dbReference type="AlphaFoldDB" id="A0A9X1YKL1"/>
<feature type="DNA-binding region" description="OmpR/PhoB-type" evidence="9">
    <location>
        <begin position="131"/>
        <end position="230"/>
    </location>
</feature>
<dbReference type="GO" id="GO:0045893">
    <property type="term" value="P:positive regulation of DNA-templated transcription"/>
    <property type="evidence" value="ECO:0007669"/>
    <property type="project" value="UniProtKB-ARBA"/>
</dbReference>
<feature type="domain" description="OmpR/PhoB-type" evidence="11">
    <location>
        <begin position="131"/>
        <end position="230"/>
    </location>
</feature>
<evidence type="ECO:0000313" key="13">
    <source>
        <dbReference type="Proteomes" id="UP001139353"/>
    </source>
</evidence>
<feature type="modified residue" description="4-aspartylphosphate" evidence="8">
    <location>
        <position position="56"/>
    </location>
</feature>
<dbReference type="Gene3D" id="6.10.250.690">
    <property type="match status" value="1"/>
</dbReference>
<dbReference type="PANTHER" id="PTHR48111">
    <property type="entry name" value="REGULATOR OF RPOS"/>
    <property type="match status" value="1"/>
</dbReference>
<proteinExistence type="predicted"/>
<evidence type="ECO:0000256" key="5">
    <source>
        <dbReference type="ARBA" id="ARBA00023015"/>
    </source>
</evidence>
<evidence type="ECO:0000313" key="12">
    <source>
        <dbReference type="EMBL" id="MCK9688034.1"/>
    </source>
</evidence>
<evidence type="ECO:0000256" key="1">
    <source>
        <dbReference type="ARBA" id="ARBA00004496"/>
    </source>
</evidence>
<dbReference type="SUPFAM" id="SSF52172">
    <property type="entry name" value="CheY-like"/>
    <property type="match status" value="1"/>
</dbReference>